<comment type="subcellular location">
    <subcellularLocation>
        <location evidence="1">Cell membrane</location>
        <topology evidence="1">Multi-pass membrane protein</topology>
    </subcellularLocation>
</comment>
<dbReference type="Gene3D" id="2.10.50.30">
    <property type="entry name" value="GPCR, family 3, nine cysteines domain"/>
    <property type="match status" value="1"/>
</dbReference>
<dbReference type="Proteomes" id="UP001652642">
    <property type="component" value="Chromosome 6"/>
</dbReference>
<feature type="transmembrane region" description="Helical" evidence="11">
    <location>
        <begin position="654"/>
        <end position="679"/>
    </location>
</feature>
<reference evidence="14" key="1">
    <citation type="submission" date="2025-08" db="UniProtKB">
        <authorList>
            <consortium name="RefSeq"/>
        </authorList>
    </citation>
    <scope>IDENTIFICATION</scope>
</reference>
<dbReference type="PRINTS" id="PR00248">
    <property type="entry name" value="GPCRMGR"/>
</dbReference>
<feature type="transmembrane region" description="Helical" evidence="11">
    <location>
        <begin position="622"/>
        <end position="642"/>
    </location>
</feature>
<evidence type="ECO:0000256" key="9">
    <source>
        <dbReference type="ARBA" id="ARBA00023180"/>
    </source>
</evidence>
<dbReference type="InterPro" id="IPR017978">
    <property type="entry name" value="GPCR_3_C"/>
</dbReference>
<organism evidence="13 14">
    <name type="scientific">Pogona vitticeps</name>
    <name type="common">central bearded dragon</name>
    <dbReference type="NCBI Taxonomy" id="103695"/>
    <lineage>
        <taxon>Eukaryota</taxon>
        <taxon>Metazoa</taxon>
        <taxon>Chordata</taxon>
        <taxon>Craniata</taxon>
        <taxon>Vertebrata</taxon>
        <taxon>Euteleostomi</taxon>
        <taxon>Lepidosauria</taxon>
        <taxon>Squamata</taxon>
        <taxon>Bifurcata</taxon>
        <taxon>Unidentata</taxon>
        <taxon>Episquamata</taxon>
        <taxon>Toxicofera</taxon>
        <taxon>Iguania</taxon>
        <taxon>Acrodonta</taxon>
        <taxon>Agamidae</taxon>
        <taxon>Amphibolurinae</taxon>
        <taxon>Pogona</taxon>
    </lineage>
</organism>
<keyword evidence="5 11" id="KW-1133">Transmembrane helix</keyword>
<dbReference type="PANTHER" id="PTHR24061:SF599">
    <property type="entry name" value="G-PROTEIN COUPLED RECEPTORS FAMILY 3 PROFILE DOMAIN-CONTAINING PROTEIN"/>
    <property type="match status" value="1"/>
</dbReference>
<feature type="transmembrane region" description="Helical" evidence="11">
    <location>
        <begin position="778"/>
        <end position="798"/>
    </location>
</feature>
<dbReference type="PROSITE" id="PS00981">
    <property type="entry name" value="G_PROTEIN_RECEP_F3_3"/>
    <property type="match status" value="1"/>
</dbReference>
<evidence type="ECO:0000256" key="5">
    <source>
        <dbReference type="ARBA" id="ARBA00022989"/>
    </source>
</evidence>
<keyword evidence="7 11" id="KW-0472">Membrane</keyword>
<dbReference type="Gene3D" id="3.40.50.2300">
    <property type="match status" value="2"/>
</dbReference>
<evidence type="ECO:0000256" key="6">
    <source>
        <dbReference type="ARBA" id="ARBA00023040"/>
    </source>
</evidence>
<dbReference type="InterPro" id="IPR011500">
    <property type="entry name" value="GPCR_3_9-Cys_dom"/>
</dbReference>
<feature type="domain" description="G-protein coupled receptors family 3 profile" evidence="12">
    <location>
        <begin position="584"/>
        <end position="848"/>
    </location>
</feature>
<dbReference type="InterPro" id="IPR038550">
    <property type="entry name" value="GPCR_3_9-Cys_sf"/>
</dbReference>
<gene>
    <name evidence="14" type="primary">LOC140708263</name>
</gene>
<keyword evidence="6" id="KW-0297">G-protein coupled receptor</keyword>
<feature type="transmembrane region" description="Helical" evidence="11">
    <location>
        <begin position="743"/>
        <end position="766"/>
    </location>
</feature>
<evidence type="ECO:0000259" key="12">
    <source>
        <dbReference type="PROSITE" id="PS50259"/>
    </source>
</evidence>
<proteinExistence type="predicted"/>
<keyword evidence="3 11" id="KW-0812">Transmembrane</keyword>
<evidence type="ECO:0000256" key="10">
    <source>
        <dbReference type="ARBA" id="ARBA00023224"/>
    </source>
</evidence>
<evidence type="ECO:0000256" key="8">
    <source>
        <dbReference type="ARBA" id="ARBA00023170"/>
    </source>
</evidence>
<keyword evidence="13" id="KW-1185">Reference proteome</keyword>
<dbReference type="InterPro" id="IPR004073">
    <property type="entry name" value="GPCR_3_vmron_rcpt_2"/>
</dbReference>
<evidence type="ECO:0000256" key="3">
    <source>
        <dbReference type="ARBA" id="ARBA00022692"/>
    </source>
</evidence>
<keyword evidence="4" id="KW-0732">Signal</keyword>
<dbReference type="PRINTS" id="PR01535">
    <property type="entry name" value="VOMERONASL2R"/>
</dbReference>
<dbReference type="PANTHER" id="PTHR24061">
    <property type="entry name" value="CALCIUM-SENSING RECEPTOR-RELATED"/>
    <property type="match status" value="1"/>
</dbReference>
<dbReference type="SUPFAM" id="SSF53822">
    <property type="entry name" value="Periplasmic binding protein-like I"/>
    <property type="match status" value="1"/>
</dbReference>
<evidence type="ECO:0000256" key="4">
    <source>
        <dbReference type="ARBA" id="ARBA00022729"/>
    </source>
</evidence>
<dbReference type="InterPro" id="IPR000068">
    <property type="entry name" value="GPCR_3_Ca_sens_rcpt-rel"/>
</dbReference>
<feature type="transmembrane region" description="Helical" evidence="11">
    <location>
        <begin position="810"/>
        <end position="833"/>
    </location>
</feature>
<keyword evidence="2" id="KW-1003">Cell membrane</keyword>
<evidence type="ECO:0000313" key="14">
    <source>
        <dbReference type="RefSeq" id="XP_072859745.1"/>
    </source>
</evidence>
<dbReference type="PROSITE" id="PS50259">
    <property type="entry name" value="G_PROTEIN_RECEP_F3_4"/>
    <property type="match status" value="1"/>
</dbReference>
<dbReference type="InterPro" id="IPR000337">
    <property type="entry name" value="GPCR_3"/>
</dbReference>
<evidence type="ECO:0000256" key="11">
    <source>
        <dbReference type="SAM" id="Phobius"/>
    </source>
</evidence>
<evidence type="ECO:0000256" key="7">
    <source>
        <dbReference type="ARBA" id="ARBA00023136"/>
    </source>
</evidence>
<dbReference type="GeneID" id="140708263"/>
<protein>
    <submittedName>
        <fullName evidence="14">Vomeronasal type-2 receptor 26-like</fullName>
    </submittedName>
</protein>
<evidence type="ECO:0000313" key="13">
    <source>
        <dbReference type="Proteomes" id="UP001652642"/>
    </source>
</evidence>
<dbReference type="Pfam" id="PF07562">
    <property type="entry name" value="NCD3G"/>
    <property type="match status" value="1"/>
</dbReference>
<sequence>MTDLFQIPYKYCKPGDVTIGEITTQFECLFDKISFSEHPESKFVNELIATPKNYQHVLALVFAVNEINENPKILQNISIGFQIFDSYLSARMAHQNTLKLLSASEKIVPNFNCDKQTNLRAVIGALDSDISLQIATLLHSYKIPQIAHSIFAPEANVKRQLPSFYRMIPSEDLQYKGLVQLLLHFQWTWVGIITADDDKGEKFLQRLLPALYQDKICTATIRKIPLLSDILERLDSHVSIWAMTISLVDLSIKVFIVNADPQTTSCLKWLIAYAIFEGIAEASFGKVWIMLAYWDFSSQTLQKDLDTHVFHGMLSFAIHSHELLGFSKFLQNLDLNSPEDGFIGTFWKQVFSCLLDSNDHEESSNICTGQEKLENLPGTLFEMSMTSQSYTIYNAVYAIAHALHRMLSLTSVPKSIMDRGRLDLSKLQPWQLHSFLSSISFNNSAGDLVSFDENGELAAGLDIINWIIFPNLSFFRVKVGEIDSRTSLGEEFTINMEAITWHGMFNQVLPLALCNDRCHPGYHKRKKEGKPFCCYDCVPCPDGEISNQRDMDHCFRCPEDHYSSQNHEQCLLKVLNFLSFTGYLGITLVSLALAFALITVLVLVIFFKNQNTPIVKANNRDLTYFLLICLLFCFLSALLFIGQPQEVTCLLRQTTFGIIFSLAVSCILAKTITVVLAFIATEPGSRIRKWLGKRLASYIVFACFLIQAAICIKWLSTAPPFLHFDMHSLAGEIIVECNEGSVTMFYCVIGYVGFLATVSFTAAFLARKLPESFNEAKFITFSMLVFCSVWVMFVPTYLSSKGKYMVAVEVFTILTSSAGLLGCIFIPKCYIIILRPELNRKELLKTKL</sequence>
<dbReference type="Pfam" id="PF00003">
    <property type="entry name" value="7tm_3"/>
    <property type="match status" value="1"/>
</dbReference>
<dbReference type="InterPro" id="IPR017979">
    <property type="entry name" value="GPCR_3_CS"/>
</dbReference>
<feature type="transmembrane region" description="Helical" evidence="11">
    <location>
        <begin position="580"/>
        <end position="607"/>
    </location>
</feature>
<dbReference type="Pfam" id="PF01094">
    <property type="entry name" value="ANF_receptor"/>
    <property type="match status" value="1"/>
</dbReference>
<keyword evidence="8" id="KW-0675">Receptor</keyword>
<keyword evidence="9" id="KW-0325">Glycoprotein</keyword>
<evidence type="ECO:0000256" key="2">
    <source>
        <dbReference type="ARBA" id="ARBA00022475"/>
    </source>
</evidence>
<feature type="transmembrane region" description="Helical" evidence="11">
    <location>
        <begin position="695"/>
        <end position="716"/>
    </location>
</feature>
<dbReference type="CDD" id="cd15283">
    <property type="entry name" value="7tmC_V2R_pheromone"/>
    <property type="match status" value="1"/>
</dbReference>
<dbReference type="InterPro" id="IPR001828">
    <property type="entry name" value="ANF_lig-bd_rcpt"/>
</dbReference>
<evidence type="ECO:0000256" key="1">
    <source>
        <dbReference type="ARBA" id="ARBA00004651"/>
    </source>
</evidence>
<name>A0ABM5GQ21_9SAUR</name>
<accession>A0ABM5GQ21</accession>
<keyword evidence="10" id="KW-0807">Transducer</keyword>
<dbReference type="RefSeq" id="XP_072859745.1">
    <property type="nucleotide sequence ID" value="XM_073003644.1"/>
</dbReference>
<dbReference type="InterPro" id="IPR028082">
    <property type="entry name" value="Peripla_BP_I"/>
</dbReference>